<dbReference type="Proteomes" id="UP000198683">
    <property type="component" value="Unassembled WGS sequence"/>
</dbReference>
<evidence type="ECO:0000256" key="1">
    <source>
        <dbReference type="ARBA" id="ARBA00007120"/>
    </source>
</evidence>
<accession>A0A1G9FI90</accession>
<dbReference type="PANTHER" id="PTHR30289:SF1">
    <property type="entry name" value="PEBP (PHOSPHATIDYLETHANOLAMINE-BINDING PROTEIN) FAMILY PROTEIN"/>
    <property type="match status" value="1"/>
</dbReference>
<evidence type="ECO:0000313" key="3">
    <source>
        <dbReference type="EMBL" id="SDK87883.1"/>
    </source>
</evidence>
<dbReference type="CDD" id="cd00865">
    <property type="entry name" value="PEBP_bact_arch"/>
    <property type="match status" value="1"/>
</dbReference>
<evidence type="ECO:0008006" key="5">
    <source>
        <dbReference type="Google" id="ProtNLM"/>
    </source>
</evidence>
<proteinExistence type="inferred from homology"/>
<dbReference type="InterPro" id="IPR008914">
    <property type="entry name" value="PEBP"/>
</dbReference>
<dbReference type="STRING" id="683260.SAMN05421874_112102"/>
<gene>
    <name evidence="3" type="ORF">SAMN05421874_112102</name>
</gene>
<dbReference type="InterPro" id="IPR036610">
    <property type="entry name" value="PEBP-like_sf"/>
</dbReference>
<dbReference type="AlphaFoldDB" id="A0A1G9FI90"/>
<dbReference type="EMBL" id="FNFB01000012">
    <property type="protein sequence ID" value="SDK87883.1"/>
    <property type="molecule type" value="Genomic_DNA"/>
</dbReference>
<protein>
    <recommendedName>
        <fullName evidence="5">Phospholipid-binding protein, PBP family</fullName>
    </recommendedName>
</protein>
<reference evidence="3 4" key="1">
    <citation type="submission" date="2016-10" db="EMBL/GenBank/DDBJ databases">
        <authorList>
            <person name="de Groot N.N."/>
        </authorList>
    </citation>
    <scope>NUCLEOTIDE SEQUENCE [LARGE SCALE GENOMIC DNA]</scope>
    <source>
        <strain evidence="3 4">CGMCC 4.5681</strain>
    </source>
</reference>
<dbReference type="PANTHER" id="PTHR30289">
    <property type="entry name" value="UNCHARACTERIZED PROTEIN YBCL-RELATED"/>
    <property type="match status" value="1"/>
</dbReference>
<name>A0A1G9FI90_9ACTN</name>
<keyword evidence="4" id="KW-1185">Reference proteome</keyword>
<organism evidence="3 4">
    <name type="scientific">Nonomuraea maritima</name>
    <dbReference type="NCBI Taxonomy" id="683260"/>
    <lineage>
        <taxon>Bacteria</taxon>
        <taxon>Bacillati</taxon>
        <taxon>Actinomycetota</taxon>
        <taxon>Actinomycetes</taxon>
        <taxon>Streptosporangiales</taxon>
        <taxon>Streptosporangiaceae</taxon>
        <taxon>Nonomuraea</taxon>
    </lineage>
</organism>
<evidence type="ECO:0000256" key="2">
    <source>
        <dbReference type="SAM" id="MobiDB-lite"/>
    </source>
</evidence>
<dbReference type="Gene3D" id="3.90.280.10">
    <property type="entry name" value="PEBP-like"/>
    <property type="match status" value="1"/>
</dbReference>
<dbReference type="Pfam" id="PF01161">
    <property type="entry name" value="PBP"/>
    <property type="match status" value="1"/>
</dbReference>
<sequence length="219" mass="22986">MPGFGSFTEHGPSGNGLRIAETRVASSGMGLCNTASRLRRIAVSVTAVTAVLASAGCGSLGFVGRSQAKDIAQVNVSSPELRDGKPLPREYSCHGNQGSPPLRWSSRPLPQAKSIAIVVDSHATSESAVHWVLYDIPATTTELGPDAAADPPEGSRQAKVTSGRTGYDAPCEDQGNYRFSVYTLSGKVDLGPDAELSEILKEIAHLTIARGRLTAVNIE</sequence>
<evidence type="ECO:0000313" key="4">
    <source>
        <dbReference type="Proteomes" id="UP000198683"/>
    </source>
</evidence>
<dbReference type="SUPFAM" id="SSF49777">
    <property type="entry name" value="PEBP-like"/>
    <property type="match status" value="1"/>
</dbReference>
<feature type="region of interest" description="Disordered" evidence="2">
    <location>
        <begin position="79"/>
        <end position="105"/>
    </location>
</feature>
<dbReference type="InterPro" id="IPR005247">
    <property type="entry name" value="YbhB_YbcL/LppC-like"/>
</dbReference>
<comment type="similarity">
    <text evidence="1">Belongs to the UPF0098 family.</text>
</comment>
<feature type="region of interest" description="Disordered" evidence="2">
    <location>
        <begin position="143"/>
        <end position="169"/>
    </location>
</feature>
<feature type="compositionally biased region" description="Basic and acidic residues" evidence="2">
    <location>
        <begin position="80"/>
        <end position="92"/>
    </location>
</feature>